<proteinExistence type="predicted"/>
<feature type="compositionally biased region" description="Gly residues" evidence="1">
    <location>
        <begin position="70"/>
        <end position="79"/>
    </location>
</feature>
<sequence length="97" mass="10442">MIWGLNTRKLPQGTQRTYDLYLCPDVVPQGPVEQRGHNNRSEPTGCEHSHGTPGSERRTGRASGPRGKGECAGGEGQGSHGVFKVMLIATDVQHAFS</sequence>
<evidence type="ECO:0000313" key="3">
    <source>
        <dbReference type="Proteomes" id="UP001335648"/>
    </source>
</evidence>
<evidence type="ECO:0000256" key="1">
    <source>
        <dbReference type="SAM" id="MobiDB-lite"/>
    </source>
</evidence>
<comment type="caution">
    <text evidence="2">The sequence shown here is derived from an EMBL/GenBank/DDBJ whole genome shotgun (WGS) entry which is preliminary data.</text>
</comment>
<reference evidence="2 3" key="1">
    <citation type="journal article" date="2023" name="Mol. Biol. Evol.">
        <title>Genomics of Secondarily Temperate Adaptation in the Only Non-Antarctic Icefish.</title>
        <authorList>
            <person name="Rivera-Colon A.G."/>
            <person name="Rayamajhi N."/>
            <person name="Minhas B.F."/>
            <person name="Madrigal G."/>
            <person name="Bilyk K.T."/>
            <person name="Yoon V."/>
            <person name="Hune M."/>
            <person name="Gregory S."/>
            <person name="Cheng C.H.C."/>
            <person name="Catchen J.M."/>
        </authorList>
    </citation>
    <scope>NUCLEOTIDE SEQUENCE [LARGE SCALE GENOMIC DNA]</scope>
    <source>
        <strain evidence="2">JC2023a</strain>
    </source>
</reference>
<organism evidence="2 3">
    <name type="scientific">Champsocephalus esox</name>
    <name type="common">pike icefish</name>
    <dbReference type="NCBI Taxonomy" id="159716"/>
    <lineage>
        <taxon>Eukaryota</taxon>
        <taxon>Metazoa</taxon>
        <taxon>Chordata</taxon>
        <taxon>Craniata</taxon>
        <taxon>Vertebrata</taxon>
        <taxon>Euteleostomi</taxon>
        <taxon>Actinopterygii</taxon>
        <taxon>Neopterygii</taxon>
        <taxon>Teleostei</taxon>
        <taxon>Neoteleostei</taxon>
        <taxon>Acanthomorphata</taxon>
        <taxon>Eupercaria</taxon>
        <taxon>Perciformes</taxon>
        <taxon>Notothenioidei</taxon>
        <taxon>Channichthyidae</taxon>
        <taxon>Champsocephalus</taxon>
    </lineage>
</organism>
<dbReference type="AlphaFoldDB" id="A0AAN8BRJ9"/>
<dbReference type="EMBL" id="JAULUE010002056">
    <property type="protein sequence ID" value="KAK5890201.1"/>
    <property type="molecule type" value="Genomic_DNA"/>
</dbReference>
<name>A0AAN8BRJ9_9TELE</name>
<dbReference type="Proteomes" id="UP001335648">
    <property type="component" value="Unassembled WGS sequence"/>
</dbReference>
<feature type="region of interest" description="Disordered" evidence="1">
    <location>
        <begin position="26"/>
        <end position="79"/>
    </location>
</feature>
<accession>A0AAN8BRJ9</accession>
<gene>
    <name evidence="2" type="ORF">CesoFtcFv8_013748</name>
</gene>
<evidence type="ECO:0000313" key="2">
    <source>
        <dbReference type="EMBL" id="KAK5890201.1"/>
    </source>
</evidence>
<keyword evidence="3" id="KW-1185">Reference proteome</keyword>
<feature type="compositionally biased region" description="Basic and acidic residues" evidence="1">
    <location>
        <begin position="34"/>
        <end position="59"/>
    </location>
</feature>
<protein>
    <submittedName>
        <fullName evidence="2">Uncharacterized protein</fullName>
    </submittedName>
</protein>